<dbReference type="AlphaFoldDB" id="A0A2N9EBE0"/>
<reference evidence="1" key="1">
    <citation type="submission" date="2018-02" db="EMBL/GenBank/DDBJ databases">
        <authorList>
            <person name="Cohen D.B."/>
            <person name="Kent A.D."/>
        </authorList>
    </citation>
    <scope>NUCLEOTIDE SEQUENCE</scope>
</reference>
<sequence length="313" mass="35262">MSVFNVLGTVGKLALPSFLRFRVRRKPSLGWKNMVPRTEAARVFLSIRRAFFRRRFRLDRGKSWRSESSTPCMNASSFQRARARGSTCCESGRLCAQAWQRRGESSGIFSTALFRRPAFRVRGRHSSRYRILAILVSSESLCYLLFKGGGQFDPAFGLVNGLVKPRSNLVNLGQTWSKLFELWEIRVGNGLVKPRSNLVNSWSNLVNLEKTWSDFGKCAPDPSLRLFDVASPHRIRPAWFGLPRFACRCPEKIPGIFSVSVLAYGHRAVRLGSRASPFGVQMDIPSVEEDRTGYEEAVRGSKWPVGARLGARA</sequence>
<protein>
    <submittedName>
        <fullName evidence="1">Uncharacterized protein</fullName>
    </submittedName>
</protein>
<accession>A0A2N9EBE0</accession>
<proteinExistence type="predicted"/>
<gene>
    <name evidence="1" type="ORF">FSB_LOCUS4168</name>
</gene>
<dbReference type="EMBL" id="OIVN01000210">
    <property type="protein sequence ID" value="SPC76286.1"/>
    <property type="molecule type" value="Genomic_DNA"/>
</dbReference>
<evidence type="ECO:0000313" key="1">
    <source>
        <dbReference type="EMBL" id="SPC76286.1"/>
    </source>
</evidence>
<organism evidence="1">
    <name type="scientific">Fagus sylvatica</name>
    <name type="common">Beechnut</name>
    <dbReference type="NCBI Taxonomy" id="28930"/>
    <lineage>
        <taxon>Eukaryota</taxon>
        <taxon>Viridiplantae</taxon>
        <taxon>Streptophyta</taxon>
        <taxon>Embryophyta</taxon>
        <taxon>Tracheophyta</taxon>
        <taxon>Spermatophyta</taxon>
        <taxon>Magnoliopsida</taxon>
        <taxon>eudicotyledons</taxon>
        <taxon>Gunneridae</taxon>
        <taxon>Pentapetalae</taxon>
        <taxon>rosids</taxon>
        <taxon>fabids</taxon>
        <taxon>Fagales</taxon>
        <taxon>Fagaceae</taxon>
        <taxon>Fagus</taxon>
    </lineage>
</organism>
<name>A0A2N9EBE0_FAGSY</name>